<dbReference type="AlphaFoldDB" id="A0A2V4AUD5"/>
<dbReference type="InterPro" id="IPR008274">
    <property type="entry name" value="AldOxase/xan_DH_MoCoBD1"/>
</dbReference>
<dbReference type="GO" id="GO:0005506">
    <property type="term" value="F:iron ion binding"/>
    <property type="evidence" value="ECO:0007669"/>
    <property type="project" value="InterPro"/>
</dbReference>
<dbReference type="PANTHER" id="PTHR11908:SF132">
    <property type="entry name" value="ALDEHYDE OXIDASE 1-RELATED"/>
    <property type="match status" value="1"/>
</dbReference>
<evidence type="ECO:0000256" key="1">
    <source>
        <dbReference type="ARBA" id="ARBA00022505"/>
    </source>
</evidence>
<comment type="caution">
    <text evidence="4">The sequence shown here is derived from an EMBL/GenBank/DDBJ whole genome shotgun (WGS) entry which is preliminary data.</text>
</comment>
<dbReference type="InterPro" id="IPR036856">
    <property type="entry name" value="Ald_Oxase/Xan_DH_a/b_sf"/>
</dbReference>
<evidence type="ECO:0000256" key="2">
    <source>
        <dbReference type="ARBA" id="ARBA00023002"/>
    </source>
</evidence>
<sequence length="791" mass="84542">MTGGQAGEPQAGRWVGTPVPRREDPRMLRGAATFVEDIPRPHAHHLAFVRSPVAAGRIAGIGTEDARAVPGVLAVVTAADLGHPSLTAVLERDEFVPTSMPLLAHDRVRYAGEPVVAVVAESRYVAEDAAERVWCDIEECDPVLSLADAASTPVHPEAPDGVLVDLQMFADDLLDESLARAPLVLEETFRSGRVTAAPMEARACLAEWRDRDEQLVLHCSTQVPHQVRTGVAQALGIAERQVRVVAPDVGGGFGLKCVVGREEVVAAAVAARWRVPVRWTEDRQENLTAAFHGHEQEYRVRAGFDAEGRFVGVDADIVCSVGAYSAYPFSCGVEPLMAATELPGVYKVGRYAARARGVATNKPPTAPYRGVSRPQIVLVMERLLDKAARRLGIDRVEIRRRNTIAPHEFPYTGPNGITYEPGSYLEALERCVREVTDAGWWERRAGGDGLRRGIGLVNFSERTAYGTATMGLRRMQMTPGFDVSHVRMDASGDVVVTSGTCGHGQGHETTFAQIVADRLGIRPERVKLRQGDTDLVSFGWGTWGSRSLVIGGGAAAVAARTLAGRLKAIAGELLEVGPGDIELADGYARVRGVPEARVAVEEIAATVHFRSHTLSRHHDQLLEARGAADPPGMFSNAAHAALVEVDPGTGDARVVDYLVVEDCGVVVNPTVVDGQVRGGVAQGIAAALYEELTYSPEGQPLAGTFMDYLVPTASEIPPVAVHHLQTPCELTETGAKGMGEGGTIGAPAAVLAALNDALRDCEADLDHIPVRPADILRVLTTGTRTEREDTA</sequence>
<dbReference type="InterPro" id="IPR000674">
    <property type="entry name" value="Ald_Oxase/Xan_DH_a/b"/>
</dbReference>
<dbReference type="RefSeq" id="WP_245992711.1">
    <property type="nucleotide sequence ID" value="NZ_MASW01000004.1"/>
</dbReference>
<evidence type="ECO:0000313" key="4">
    <source>
        <dbReference type="EMBL" id="PXY24649.1"/>
    </source>
</evidence>
<dbReference type="EMBL" id="MASW01000004">
    <property type="protein sequence ID" value="PXY24649.1"/>
    <property type="molecule type" value="Genomic_DNA"/>
</dbReference>
<dbReference type="Pfam" id="PF20256">
    <property type="entry name" value="MoCoBD_2"/>
    <property type="match status" value="1"/>
</dbReference>
<dbReference type="Proteomes" id="UP000249915">
    <property type="component" value="Unassembled WGS sequence"/>
</dbReference>
<gene>
    <name evidence="4" type="ORF">BAY60_19240</name>
</gene>
<dbReference type="SMART" id="SM01008">
    <property type="entry name" value="Ald_Xan_dh_C"/>
    <property type="match status" value="1"/>
</dbReference>
<name>A0A2V4AUD5_9PSEU</name>
<dbReference type="PANTHER" id="PTHR11908">
    <property type="entry name" value="XANTHINE DEHYDROGENASE"/>
    <property type="match status" value="1"/>
</dbReference>
<dbReference type="Gene3D" id="3.30.365.10">
    <property type="entry name" value="Aldehyde oxidase/xanthine dehydrogenase, molybdopterin binding domain"/>
    <property type="match status" value="4"/>
</dbReference>
<organism evidence="4 5">
    <name type="scientific">Prauserella muralis</name>
    <dbReference type="NCBI Taxonomy" id="588067"/>
    <lineage>
        <taxon>Bacteria</taxon>
        <taxon>Bacillati</taxon>
        <taxon>Actinomycetota</taxon>
        <taxon>Actinomycetes</taxon>
        <taxon>Pseudonocardiales</taxon>
        <taxon>Pseudonocardiaceae</taxon>
        <taxon>Prauserella</taxon>
    </lineage>
</organism>
<dbReference type="InterPro" id="IPR046867">
    <property type="entry name" value="AldOxase/xan_DH_MoCoBD2"/>
</dbReference>
<evidence type="ECO:0000256" key="3">
    <source>
        <dbReference type="ARBA" id="ARBA00053029"/>
    </source>
</evidence>
<keyword evidence="1" id="KW-0500">Molybdenum</keyword>
<keyword evidence="2" id="KW-0560">Oxidoreductase</keyword>
<dbReference type="GO" id="GO:0016491">
    <property type="term" value="F:oxidoreductase activity"/>
    <property type="evidence" value="ECO:0007669"/>
    <property type="project" value="UniProtKB-KW"/>
</dbReference>
<dbReference type="FunFam" id="3.30.365.10:FF:000001">
    <property type="entry name" value="Xanthine dehydrogenase oxidase"/>
    <property type="match status" value="1"/>
</dbReference>
<dbReference type="Pfam" id="PF02738">
    <property type="entry name" value="MoCoBD_1"/>
    <property type="match status" value="1"/>
</dbReference>
<dbReference type="InterPro" id="IPR037165">
    <property type="entry name" value="AldOxase/xan_DH_Mopterin-bd_sf"/>
</dbReference>
<evidence type="ECO:0000313" key="5">
    <source>
        <dbReference type="Proteomes" id="UP000249915"/>
    </source>
</evidence>
<dbReference type="Pfam" id="PF01315">
    <property type="entry name" value="Ald_Xan_dh_C"/>
    <property type="match status" value="1"/>
</dbReference>
<keyword evidence="5" id="KW-1185">Reference proteome</keyword>
<dbReference type="SUPFAM" id="SSF54665">
    <property type="entry name" value="CO dehydrogenase molybdoprotein N-domain-like"/>
    <property type="match status" value="1"/>
</dbReference>
<dbReference type="InterPro" id="IPR016208">
    <property type="entry name" value="Ald_Oxase/xanthine_DH-like"/>
</dbReference>
<dbReference type="SUPFAM" id="SSF56003">
    <property type="entry name" value="Molybdenum cofactor-binding domain"/>
    <property type="match status" value="1"/>
</dbReference>
<protein>
    <submittedName>
        <fullName evidence="4">Xanthine dehydrogenase</fullName>
    </submittedName>
</protein>
<proteinExistence type="predicted"/>
<accession>A0A2V4AUD5</accession>
<comment type="cofactor">
    <cofactor evidence="3">
        <name>Mo-molybdopterin cytosine dinucleotide</name>
        <dbReference type="ChEBI" id="CHEBI:71308"/>
    </cofactor>
</comment>
<dbReference type="Gene3D" id="3.90.1170.50">
    <property type="entry name" value="Aldehyde oxidase/xanthine dehydrogenase, a/b hammerhead"/>
    <property type="match status" value="1"/>
</dbReference>
<reference evidence="4 5" key="1">
    <citation type="submission" date="2016-07" db="EMBL/GenBank/DDBJ databases">
        <title>Draft genome sequence of Prauserella muralis DSM 45305, isolated from a mould-covered wall in an indoor environment.</title>
        <authorList>
            <person name="Ruckert C."/>
            <person name="Albersmeier A."/>
            <person name="Jiang C.-L."/>
            <person name="Jiang Y."/>
            <person name="Kalinowski J."/>
            <person name="Schneider O."/>
            <person name="Winkler A."/>
            <person name="Zotchev S.B."/>
        </authorList>
    </citation>
    <scope>NUCLEOTIDE SEQUENCE [LARGE SCALE GENOMIC DNA]</scope>
    <source>
        <strain evidence="4 5">DSM 45305</strain>
    </source>
</reference>